<keyword evidence="1" id="KW-0678">Repressor</keyword>
<dbReference type="Proteomes" id="UP000215137">
    <property type="component" value="Chromosome"/>
</dbReference>
<dbReference type="PANTHER" id="PTHR43479">
    <property type="entry name" value="ACREF/ENVCD OPERON REPRESSOR-RELATED"/>
    <property type="match status" value="1"/>
</dbReference>
<name>A0A248TFN6_9BACI</name>
<evidence type="ECO:0000259" key="4">
    <source>
        <dbReference type="PROSITE" id="PS50977"/>
    </source>
</evidence>
<feature type="DNA-binding region" description="H-T-H motif" evidence="3">
    <location>
        <begin position="34"/>
        <end position="53"/>
    </location>
</feature>
<sequence>MTNKNQDLRVTRTRQAIRKAIAELIEEKGFEAVTVKDITTRAGINRGTFYAHYEDKYDLMNKCQEEIMLGLSEIAQKNIPKVYEQVNQYPGGSFSLIIGIFQYIEHHKDFLKAILGPKGDLSFQTKVKKFMFKKLFDDPNGPLIKEDQLLVPREYLISYIASAHIGVLQQWLLGDKNETPEEIAHILSTITLNGPFYAAGIKKQ</sequence>
<dbReference type="Gene3D" id="1.10.357.10">
    <property type="entry name" value="Tetracycline Repressor, domain 2"/>
    <property type="match status" value="1"/>
</dbReference>
<dbReference type="PROSITE" id="PS50977">
    <property type="entry name" value="HTH_TETR_2"/>
    <property type="match status" value="1"/>
</dbReference>
<dbReference type="InterPro" id="IPR050624">
    <property type="entry name" value="HTH-type_Tx_Regulator"/>
</dbReference>
<organism evidence="5 6">
    <name type="scientific">Cytobacillus kochii</name>
    <dbReference type="NCBI Taxonomy" id="859143"/>
    <lineage>
        <taxon>Bacteria</taxon>
        <taxon>Bacillati</taxon>
        <taxon>Bacillota</taxon>
        <taxon>Bacilli</taxon>
        <taxon>Bacillales</taxon>
        <taxon>Bacillaceae</taxon>
        <taxon>Cytobacillus</taxon>
    </lineage>
</organism>
<dbReference type="InterPro" id="IPR009057">
    <property type="entry name" value="Homeodomain-like_sf"/>
</dbReference>
<dbReference type="AlphaFoldDB" id="A0A248TFN6"/>
<dbReference type="PANTHER" id="PTHR43479:SF7">
    <property type="entry name" value="TETR-FAMILY TRANSCRIPTIONAL REGULATOR"/>
    <property type="match status" value="1"/>
</dbReference>
<evidence type="ECO:0000256" key="2">
    <source>
        <dbReference type="ARBA" id="ARBA00023125"/>
    </source>
</evidence>
<evidence type="ECO:0000256" key="3">
    <source>
        <dbReference type="PROSITE-ProRule" id="PRU00335"/>
    </source>
</evidence>
<evidence type="ECO:0000256" key="1">
    <source>
        <dbReference type="ARBA" id="ARBA00022491"/>
    </source>
</evidence>
<dbReference type="EMBL" id="CP022983">
    <property type="protein sequence ID" value="ASV66932.1"/>
    <property type="molecule type" value="Genomic_DNA"/>
</dbReference>
<dbReference type="InterPro" id="IPR001647">
    <property type="entry name" value="HTH_TetR"/>
</dbReference>
<evidence type="ECO:0000313" key="5">
    <source>
        <dbReference type="EMBL" id="ASV66932.1"/>
    </source>
</evidence>
<keyword evidence="6" id="KW-1185">Reference proteome</keyword>
<dbReference type="SUPFAM" id="SSF46689">
    <property type="entry name" value="Homeodomain-like"/>
    <property type="match status" value="1"/>
</dbReference>
<reference evidence="5 6" key="1">
    <citation type="submission" date="2017-08" db="EMBL/GenBank/DDBJ databases">
        <title>Complete Genome Sequence of Bacillus kochii Oregon-R-modENCODE STRAIN BDGP4, isolated from Drosophila melanogaster gut.</title>
        <authorList>
            <person name="Wan K.H."/>
            <person name="Yu C."/>
            <person name="Park S."/>
            <person name="Hammonds A.S."/>
            <person name="Booth B.W."/>
            <person name="Celniker S.E."/>
        </authorList>
    </citation>
    <scope>NUCLEOTIDE SEQUENCE [LARGE SCALE GENOMIC DNA]</scope>
    <source>
        <strain evidence="5 6">BDGP4</strain>
    </source>
</reference>
<dbReference type="Pfam" id="PF00440">
    <property type="entry name" value="TetR_N"/>
    <property type="match status" value="1"/>
</dbReference>
<accession>A0A248TFN6</accession>
<gene>
    <name evidence="5" type="ORF">CKF48_06085</name>
</gene>
<proteinExistence type="predicted"/>
<evidence type="ECO:0000313" key="6">
    <source>
        <dbReference type="Proteomes" id="UP000215137"/>
    </source>
</evidence>
<dbReference type="PRINTS" id="PR00455">
    <property type="entry name" value="HTHTETR"/>
</dbReference>
<keyword evidence="2 3" id="KW-0238">DNA-binding</keyword>
<dbReference type="GO" id="GO:0003677">
    <property type="term" value="F:DNA binding"/>
    <property type="evidence" value="ECO:0007669"/>
    <property type="project" value="UniProtKB-UniRule"/>
</dbReference>
<dbReference type="RefSeq" id="WP_095370507.1">
    <property type="nucleotide sequence ID" value="NZ_CP022983.1"/>
</dbReference>
<dbReference type="OrthoDB" id="9810250at2"/>
<dbReference type="KEGG" id="bko:CKF48_06085"/>
<protein>
    <submittedName>
        <fullName evidence="5">TetR family transcriptional regulator</fullName>
    </submittedName>
</protein>
<dbReference type="InterPro" id="IPR039532">
    <property type="entry name" value="TetR_C_Firmicutes"/>
</dbReference>
<dbReference type="Pfam" id="PF14278">
    <property type="entry name" value="TetR_C_8"/>
    <property type="match status" value="1"/>
</dbReference>
<feature type="domain" description="HTH tetR-type" evidence="4">
    <location>
        <begin position="11"/>
        <end position="71"/>
    </location>
</feature>